<dbReference type="Proteomes" id="UP000664132">
    <property type="component" value="Unassembled WGS sequence"/>
</dbReference>
<dbReference type="OrthoDB" id="5230873at2759"/>
<dbReference type="EMBL" id="JAFJYH010000101">
    <property type="protein sequence ID" value="KAG4419638.1"/>
    <property type="molecule type" value="Genomic_DNA"/>
</dbReference>
<reference evidence="2" key="1">
    <citation type="submission" date="2021-02" db="EMBL/GenBank/DDBJ databases">
        <title>Genome sequence Cadophora malorum strain M34.</title>
        <authorList>
            <person name="Stefanovic E."/>
            <person name="Vu D."/>
            <person name="Scully C."/>
            <person name="Dijksterhuis J."/>
            <person name="Roader J."/>
            <person name="Houbraken J."/>
        </authorList>
    </citation>
    <scope>NUCLEOTIDE SEQUENCE</scope>
    <source>
        <strain evidence="2">M34</strain>
    </source>
</reference>
<keyword evidence="1" id="KW-0732">Signal</keyword>
<evidence type="ECO:0000313" key="3">
    <source>
        <dbReference type="Proteomes" id="UP000664132"/>
    </source>
</evidence>
<evidence type="ECO:0000313" key="2">
    <source>
        <dbReference type="EMBL" id="KAG4419638.1"/>
    </source>
</evidence>
<protein>
    <submittedName>
        <fullName evidence="2">Uncharacterized protein</fullName>
    </submittedName>
</protein>
<gene>
    <name evidence="2" type="ORF">IFR04_007235</name>
</gene>
<feature type="signal peptide" evidence="1">
    <location>
        <begin position="1"/>
        <end position="19"/>
    </location>
</feature>
<dbReference type="AlphaFoldDB" id="A0A8H7WAI1"/>
<sequence>MYFSRFISVLPIVAGVASAIPYSKRAGTEDVTIYAYGTNISGLALYSGNNDGLAYIASAASADLTAITWDVGSTDTTWNATRANSTTSIGSFFIVDTDSAFTAAGFLSSNSTTPTDAITTGFKVYGGQVVLVSNGTLLSQFWATTTDTEGVYSLMWNSAGTSQDNSVPVALKTMAPSTTTT</sequence>
<organism evidence="2 3">
    <name type="scientific">Cadophora malorum</name>
    <dbReference type="NCBI Taxonomy" id="108018"/>
    <lineage>
        <taxon>Eukaryota</taxon>
        <taxon>Fungi</taxon>
        <taxon>Dikarya</taxon>
        <taxon>Ascomycota</taxon>
        <taxon>Pezizomycotina</taxon>
        <taxon>Leotiomycetes</taxon>
        <taxon>Helotiales</taxon>
        <taxon>Ploettnerulaceae</taxon>
        <taxon>Cadophora</taxon>
    </lineage>
</organism>
<comment type="caution">
    <text evidence="2">The sequence shown here is derived from an EMBL/GenBank/DDBJ whole genome shotgun (WGS) entry which is preliminary data.</text>
</comment>
<feature type="chain" id="PRO_5034779724" evidence="1">
    <location>
        <begin position="20"/>
        <end position="181"/>
    </location>
</feature>
<evidence type="ECO:0000256" key="1">
    <source>
        <dbReference type="SAM" id="SignalP"/>
    </source>
</evidence>
<name>A0A8H7WAI1_9HELO</name>
<accession>A0A8H7WAI1</accession>
<keyword evidence="3" id="KW-1185">Reference proteome</keyword>
<proteinExistence type="predicted"/>